<dbReference type="SUPFAM" id="SSF52743">
    <property type="entry name" value="Subtilisin-like"/>
    <property type="match status" value="1"/>
</dbReference>
<evidence type="ECO:0000259" key="6">
    <source>
        <dbReference type="Pfam" id="PF00082"/>
    </source>
</evidence>
<evidence type="ECO:0000256" key="3">
    <source>
        <dbReference type="ARBA" id="ARBA00022801"/>
    </source>
</evidence>
<accession>A0A512NQH0</accession>
<evidence type="ECO:0000256" key="5">
    <source>
        <dbReference type="PROSITE-ProRule" id="PRU01240"/>
    </source>
</evidence>
<dbReference type="CDD" id="cd00306">
    <property type="entry name" value="Peptidases_S8_S53"/>
    <property type="match status" value="1"/>
</dbReference>
<dbReference type="Gene3D" id="3.40.50.200">
    <property type="entry name" value="Peptidase S8/S53 domain"/>
    <property type="match status" value="1"/>
</dbReference>
<name>A0A512NQH0_9HYPH</name>
<dbReference type="OrthoDB" id="178184at2"/>
<evidence type="ECO:0000313" key="8">
    <source>
        <dbReference type="Proteomes" id="UP000321058"/>
    </source>
</evidence>
<keyword evidence="3 5" id="KW-0378">Hydrolase</keyword>
<keyword evidence="4 5" id="KW-0720">Serine protease</keyword>
<keyword evidence="2 5" id="KW-0645">Protease</keyword>
<dbReference type="EMBL" id="BKAJ01000204">
    <property type="protein sequence ID" value="GEP61172.1"/>
    <property type="molecule type" value="Genomic_DNA"/>
</dbReference>
<evidence type="ECO:0000256" key="2">
    <source>
        <dbReference type="ARBA" id="ARBA00022670"/>
    </source>
</evidence>
<feature type="domain" description="Peptidase S8/S53" evidence="6">
    <location>
        <begin position="157"/>
        <end position="443"/>
    </location>
</feature>
<dbReference type="RefSeq" id="WP_147156494.1">
    <property type="nucleotide sequence ID" value="NZ_BKAJ01000204.1"/>
</dbReference>
<dbReference type="PANTHER" id="PTHR43806">
    <property type="entry name" value="PEPTIDASE S8"/>
    <property type="match status" value="1"/>
</dbReference>
<dbReference type="InterPro" id="IPR050131">
    <property type="entry name" value="Peptidase_S8_subtilisin-like"/>
</dbReference>
<comment type="similarity">
    <text evidence="1 5">Belongs to the peptidase S8 family.</text>
</comment>
<dbReference type="InterPro" id="IPR000209">
    <property type="entry name" value="Peptidase_S8/S53_dom"/>
</dbReference>
<organism evidence="7 8">
    <name type="scientific">Reyranella soli</name>
    <dbReference type="NCBI Taxonomy" id="1230389"/>
    <lineage>
        <taxon>Bacteria</taxon>
        <taxon>Pseudomonadati</taxon>
        <taxon>Pseudomonadota</taxon>
        <taxon>Alphaproteobacteria</taxon>
        <taxon>Hyphomicrobiales</taxon>
        <taxon>Reyranellaceae</taxon>
        <taxon>Reyranella</taxon>
    </lineage>
</organism>
<proteinExistence type="inferred from homology"/>
<dbReference type="Pfam" id="PF00082">
    <property type="entry name" value="Peptidase_S8"/>
    <property type="match status" value="1"/>
</dbReference>
<evidence type="ECO:0000313" key="7">
    <source>
        <dbReference type="EMBL" id="GEP61172.1"/>
    </source>
</evidence>
<dbReference type="InterPro" id="IPR036852">
    <property type="entry name" value="Peptidase_S8/S53_dom_sf"/>
</dbReference>
<dbReference type="GO" id="GO:0006508">
    <property type="term" value="P:proteolysis"/>
    <property type="evidence" value="ECO:0007669"/>
    <property type="project" value="UniProtKB-KW"/>
</dbReference>
<feature type="active site" description="Charge relay system" evidence="5">
    <location>
        <position position="211"/>
    </location>
</feature>
<dbReference type="AlphaFoldDB" id="A0A512NQH0"/>
<reference evidence="7 8" key="1">
    <citation type="submission" date="2019-07" db="EMBL/GenBank/DDBJ databases">
        <title>Whole genome shotgun sequence of Reyranella soli NBRC 108950.</title>
        <authorList>
            <person name="Hosoyama A."/>
            <person name="Uohara A."/>
            <person name="Ohji S."/>
            <person name="Ichikawa N."/>
        </authorList>
    </citation>
    <scope>NUCLEOTIDE SEQUENCE [LARGE SCALE GENOMIC DNA]</scope>
    <source>
        <strain evidence="7 8">NBRC 108950</strain>
    </source>
</reference>
<evidence type="ECO:0000256" key="1">
    <source>
        <dbReference type="ARBA" id="ARBA00011073"/>
    </source>
</evidence>
<protein>
    <recommendedName>
        <fullName evidence="6">Peptidase S8/S53 domain-containing protein</fullName>
    </recommendedName>
</protein>
<evidence type="ECO:0000256" key="4">
    <source>
        <dbReference type="ARBA" id="ARBA00022825"/>
    </source>
</evidence>
<dbReference type="Proteomes" id="UP000321058">
    <property type="component" value="Unassembled WGS sequence"/>
</dbReference>
<dbReference type="InterPro" id="IPR023828">
    <property type="entry name" value="Peptidase_S8_Ser-AS"/>
</dbReference>
<dbReference type="PANTHER" id="PTHR43806:SF11">
    <property type="entry name" value="CEREVISIN-RELATED"/>
    <property type="match status" value="1"/>
</dbReference>
<dbReference type="PROSITE" id="PS00138">
    <property type="entry name" value="SUBTILASE_SER"/>
    <property type="match status" value="1"/>
</dbReference>
<feature type="active site" description="Charge relay system" evidence="5">
    <location>
        <position position="392"/>
    </location>
</feature>
<sequence length="1209" mass="132991">MAGVLVKVRGDGQAFRLAAERSFGARAVSVEPILEVPPRPGDAGLGLAPTGRSTWLRVQLGSIETATAWDQAHALLSPGQPFAAAGVSGVEAVEPDVPQPWLPTPSEKAADEAAFCAFDDQNMQGGRATAKGVAWNFGSSYSELAQARKRVGDKLDKIIIAHLDTGYDPGHITLPQNLRKDWQRSFVEGDPPNDASDRTPTDMKLLRNRGHGTGTLSLLAGNKLNGTSPSWPGFNDYVGGAPLAQIIPVRIANFVARFTTGTMVQGFSYARQKGAHVLSMSMGGLASQALADAVNLAYDAGVVMVTAAGNNFAGVPFPPKSIVFPARYNRVLAACGLMADGAAYAGLDLGTMQGNYGPASKMETALGAYTPNVPWAQIDCANIVDMDGAGTSSATPQIAAAAALWLAEYWDIVRQYSAPWMRVEAVRHSLFASAQKTTAKMGAPETREKIGQGVLKAFAALQKAPLHEADLKRLPPAKATWAWLDLLFGTDFGLTAQGSNGRRQMLALELTQMAQSVAAVDEVIPDLDLPLDRIPENACRRYLEVALDQGGPSAPLRRVLERALQRSAPPGVQVVPQKPVVRRTVKEPSPPRRRLRVYALDPSVAKSFDSVMVNETTLSVRWDDEPESTEPLRPGPVGEYLEVVDVDPASDRIYEPVDLNKRSLLAQDGLPPSEGNPQFHQQMVYAVAMTTIEHFERALGRPALWAPRRTIDAEGKYDFQEVRRLRLYPHALRTDNAYYSPDKKAILFGYFPSESSHDDMTTPGSMVFSCLSSDIIAHEMSHALLDGLHRRFEEASNPDVPAFHEAFADIVALFQHFNIRELVRFEIARARGNAAASNLLAGLAKQFGEGLNKRGPLRNYADQQKLRYEDTREPHDLGSILVYAVYEAFLRIVARRTEGLIRVATGGSGILPRGALQSDLVDRLTDETCKTASYVLQMCIRALDYCPSVDITLPEYLRALITADRDIMPEDRDGQRVAFMEAFRRRGILPPEIRTVSVETLAWNTLEDPHPEWLHTVLEDVDFNLNRDLDRSQIFALNEKNRWAVWRRLKKVFAQAPAVYAQFGLLPGISRYNSKAEVVRPVTAPDSTFDVFSVRPARRILPDGTVNVDLIVVVTQRRPEPVDGKDIANGWFWFRGGATLIIDPRQGRRKPEIRYIVVKNSSSQSRLRRQRETVSGAPVSALRALYFQGRDSMGMSAEPFALMHDRDLQ</sequence>
<comment type="caution">
    <text evidence="7">The sequence shown here is derived from an EMBL/GenBank/DDBJ whole genome shotgun (WGS) entry which is preliminary data.</text>
</comment>
<dbReference type="SUPFAM" id="SSF55486">
    <property type="entry name" value="Metalloproteases ('zincins'), catalytic domain"/>
    <property type="match status" value="1"/>
</dbReference>
<keyword evidence="8" id="KW-1185">Reference proteome</keyword>
<dbReference type="GO" id="GO:0004252">
    <property type="term" value="F:serine-type endopeptidase activity"/>
    <property type="evidence" value="ECO:0007669"/>
    <property type="project" value="UniProtKB-UniRule"/>
</dbReference>
<feature type="active site" description="Charge relay system" evidence="5">
    <location>
        <position position="164"/>
    </location>
</feature>
<dbReference type="CDD" id="cd09598">
    <property type="entry name" value="M4_like"/>
    <property type="match status" value="1"/>
</dbReference>
<gene>
    <name evidence="7" type="ORF">RSO01_83380</name>
</gene>
<dbReference type="PROSITE" id="PS51892">
    <property type="entry name" value="SUBTILASE"/>
    <property type="match status" value="1"/>
</dbReference>